<keyword evidence="3" id="KW-1185">Reference proteome</keyword>
<comment type="caution">
    <text evidence="2">The sequence shown here is derived from an EMBL/GenBank/DDBJ whole genome shotgun (WGS) entry which is preliminary data.</text>
</comment>
<dbReference type="EMBL" id="RYZR01000003">
    <property type="protein sequence ID" value="RUL66100.1"/>
    <property type="molecule type" value="Genomic_DNA"/>
</dbReference>
<organism evidence="2 3">
    <name type="scientific">Dyella dinghuensis</name>
    <dbReference type="NCBI Taxonomy" id="1920169"/>
    <lineage>
        <taxon>Bacteria</taxon>
        <taxon>Pseudomonadati</taxon>
        <taxon>Pseudomonadota</taxon>
        <taxon>Gammaproteobacteria</taxon>
        <taxon>Lysobacterales</taxon>
        <taxon>Rhodanobacteraceae</taxon>
        <taxon>Dyella</taxon>
    </lineage>
</organism>
<evidence type="ECO:0008006" key="4">
    <source>
        <dbReference type="Google" id="ProtNLM"/>
    </source>
</evidence>
<name>A0A3S0PDH1_9GAMM</name>
<proteinExistence type="predicted"/>
<keyword evidence="1" id="KW-0732">Signal</keyword>
<dbReference type="RefSeq" id="WP_126672726.1">
    <property type="nucleotide sequence ID" value="NZ_RYZR01000003.1"/>
</dbReference>
<dbReference type="Proteomes" id="UP000267077">
    <property type="component" value="Unassembled WGS sequence"/>
</dbReference>
<feature type="chain" id="PRO_5018521455" description="Dicarboxylate transport domain-containing protein" evidence="1">
    <location>
        <begin position="27"/>
        <end position="673"/>
    </location>
</feature>
<dbReference type="OrthoDB" id="6191549at2"/>
<evidence type="ECO:0000313" key="3">
    <source>
        <dbReference type="Proteomes" id="UP000267077"/>
    </source>
</evidence>
<sequence length="673" mass="71232">MFRSLRRSLLCLCTFCGLMGAVPVWADTVVAAKRVDVPGASLQDITARLAPGADPNTVKISLHASKADFPTLGWRKVGLTLQGNLRRDIQMRWLFDGTAQFTGAPGGALSNAIIAVVMDGSANTLEVDATQGVIRVGAALPLDQPSHAQINMHNLPAGWLQGLLATVWAGHVAGGKVDAELALDVRDEGFQSSGDVTTADLKYTTPAGNVAADGLAGHARFALDATHRPAQLALNGSLHGGQLQFGPALARLPDHDIALDLVANMEHGGAEVSRLHLDDADALQLDGALSIDAKGNLQKLKLDHFQARFPAAYDRYGQPWFDNALAPNLHISGQLDGHLDYVADSWRSFAFHSDGLDLADSTGQLQASGLHGNVDWSEQGDKPPTTFGWNQLVWRKYAVGAAQSHWHSHDGSLALQSPLDMPLLKGQVHLTALEWRPAAAKAQRLNLAASVAGVDLATLNQTMGWTPIAGTLDGTISSMSSINERYELQGELTAKAFDGTAVLTHLSVQQPLSENPIITTDVALHQLDLAPLADTFSFGSMTGRLDGSINGVQLVGGNLVAFKASLLAQNGGKISLHAANNLSVVTGGTAAGGFQGAVMKLFKTLNYKRMGIDTTLQNGVCTFSGLDGDASGYTIVEGSGLPYLHVVGEQTRIDWPTFLHRLKAASQGNVADR</sequence>
<gene>
    <name evidence="2" type="ORF">EKH79_05235</name>
</gene>
<evidence type="ECO:0000313" key="2">
    <source>
        <dbReference type="EMBL" id="RUL66100.1"/>
    </source>
</evidence>
<accession>A0A3S0PDH1</accession>
<dbReference type="AlphaFoldDB" id="A0A3S0PDH1"/>
<protein>
    <recommendedName>
        <fullName evidence="4">Dicarboxylate transport domain-containing protein</fullName>
    </recommendedName>
</protein>
<reference evidence="2 3" key="1">
    <citation type="submission" date="2018-12" db="EMBL/GenBank/DDBJ databases">
        <title>Dyella dinghuensis sp. nov. DHOA06 and Dyella choica sp. nov. 4M-K27, isolated from forest soil.</title>
        <authorList>
            <person name="Qiu L.-H."/>
            <person name="Gao Z.-H."/>
        </authorList>
    </citation>
    <scope>NUCLEOTIDE SEQUENCE [LARGE SCALE GENOMIC DNA]</scope>
    <source>
        <strain evidence="2 3">DHOA06</strain>
    </source>
</reference>
<feature type="signal peptide" evidence="1">
    <location>
        <begin position="1"/>
        <end position="26"/>
    </location>
</feature>
<evidence type="ECO:0000256" key="1">
    <source>
        <dbReference type="SAM" id="SignalP"/>
    </source>
</evidence>